<dbReference type="EMBL" id="BIXZ01000012">
    <property type="protein sequence ID" value="GCF15923.1"/>
    <property type="molecule type" value="Genomic_DNA"/>
</dbReference>
<organism evidence="1 2">
    <name type="scientific">Haloarcula mannanilytica</name>
    <dbReference type="NCBI Taxonomy" id="2509225"/>
    <lineage>
        <taxon>Archaea</taxon>
        <taxon>Methanobacteriati</taxon>
        <taxon>Methanobacteriota</taxon>
        <taxon>Stenosarchaea group</taxon>
        <taxon>Halobacteria</taxon>
        <taxon>Halobacteriales</taxon>
        <taxon>Haloarculaceae</taxon>
        <taxon>Haloarcula</taxon>
    </lineage>
</organism>
<comment type="caution">
    <text evidence="1">The sequence shown here is derived from an EMBL/GenBank/DDBJ whole genome shotgun (WGS) entry which is preliminary data.</text>
</comment>
<evidence type="ECO:0000313" key="1">
    <source>
        <dbReference type="EMBL" id="GCF15923.1"/>
    </source>
</evidence>
<accession>A0A4C2ETJ3</accession>
<proteinExistence type="predicted"/>
<name>A0A4C2ETJ3_9EURY</name>
<gene>
    <name evidence="1" type="ORF">Harman_38580</name>
</gene>
<sequence length="71" mass="7878">MSDDAFFIVIRGIGPADFPEHEASSPKRDEAAALANDIHDLLREEYGKDEIKGVIPVVNPHAHEELVTARR</sequence>
<keyword evidence="2" id="KW-1185">Reference proteome</keyword>
<dbReference type="OrthoDB" id="218437at2157"/>
<dbReference type="Proteomes" id="UP000304382">
    <property type="component" value="Unassembled WGS sequence"/>
</dbReference>
<protein>
    <submittedName>
        <fullName evidence="1">Uncharacterized protein</fullName>
    </submittedName>
</protein>
<dbReference type="RefSeq" id="WP_137685325.1">
    <property type="nucleotide sequence ID" value="NZ_BIXZ01000012.1"/>
</dbReference>
<dbReference type="AlphaFoldDB" id="A0A4C2ETJ3"/>
<evidence type="ECO:0000313" key="2">
    <source>
        <dbReference type="Proteomes" id="UP000304382"/>
    </source>
</evidence>
<reference evidence="1 2" key="1">
    <citation type="submission" date="2019-02" db="EMBL/GenBank/DDBJ databases">
        <title>Haloarcula mannanilyticum sp. nov., a mannan degrading haloarchaeon isolated from commercial salt.</title>
        <authorList>
            <person name="Enomoto S."/>
            <person name="Shimane Y."/>
            <person name="Kamekura M."/>
            <person name="Ito T."/>
            <person name="Moriya O."/>
            <person name="Ihara K."/>
            <person name="Takahashi-Ando N."/>
            <person name="Fukushima Y."/>
            <person name="Yoshida Y."/>
            <person name="Usama R."/>
            <person name="Takai K."/>
            <person name="Minegishi H."/>
        </authorList>
    </citation>
    <scope>NUCLEOTIDE SEQUENCE [LARGE SCALE GENOMIC DNA]</scope>
    <source>
        <strain evidence="1 2">MD130-1</strain>
    </source>
</reference>